<reference evidence="2" key="1">
    <citation type="journal article" date="2014" name="Science">
        <title>Ancient hybridizations among the ancestral genomes of bread wheat.</title>
        <authorList>
            <consortium name="International Wheat Genome Sequencing Consortium,"/>
            <person name="Marcussen T."/>
            <person name="Sandve S.R."/>
            <person name="Heier L."/>
            <person name="Spannagl M."/>
            <person name="Pfeifer M."/>
            <person name="Jakobsen K.S."/>
            <person name="Wulff B.B."/>
            <person name="Steuernagel B."/>
            <person name="Mayer K.F."/>
            <person name="Olsen O.A."/>
        </authorList>
    </citation>
    <scope>NUCLEOTIDE SEQUENCE [LARGE SCALE GENOMIC DNA]</scope>
    <source>
        <strain evidence="2">cv. AL8/78</strain>
    </source>
</reference>
<protein>
    <submittedName>
        <fullName evidence="1">Uncharacterized protein</fullName>
    </submittedName>
</protein>
<evidence type="ECO:0000313" key="2">
    <source>
        <dbReference type="Proteomes" id="UP000015105"/>
    </source>
</evidence>
<name>A0A453R5J8_AEGTS</name>
<reference evidence="1" key="5">
    <citation type="journal article" date="2021" name="G3 (Bethesda)">
        <title>Aegilops tauschii genome assembly Aet v5.0 features greater sequence contiguity and improved annotation.</title>
        <authorList>
            <person name="Wang L."/>
            <person name="Zhu T."/>
            <person name="Rodriguez J.C."/>
            <person name="Deal K.R."/>
            <person name="Dubcovsky J."/>
            <person name="McGuire P.E."/>
            <person name="Lux T."/>
            <person name="Spannagl M."/>
            <person name="Mayer K.F.X."/>
            <person name="Baldrich P."/>
            <person name="Meyers B.C."/>
            <person name="Huo N."/>
            <person name="Gu Y.Q."/>
            <person name="Zhou H."/>
            <person name="Devos K.M."/>
            <person name="Bennetzen J.L."/>
            <person name="Unver T."/>
            <person name="Budak H."/>
            <person name="Gulick P.J."/>
            <person name="Galiba G."/>
            <person name="Kalapos B."/>
            <person name="Nelson D.R."/>
            <person name="Li P."/>
            <person name="You F.M."/>
            <person name="Luo M.C."/>
            <person name="Dvorak J."/>
        </authorList>
    </citation>
    <scope>NUCLEOTIDE SEQUENCE [LARGE SCALE GENOMIC DNA]</scope>
    <source>
        <strain evidence="1">cv. AL8/78</strain>
    </source>
</reference>
<reference evidence="1" key="3">
    <citation type="journal article" date="2017" name="Nature">
        <title>Genome sequence of the progenitor of the wheat D genome Aegilops tauschii.</title>
        <authorList>
            <person name="Luo M.C."/>
            <person name="Gu Y.Q."/>
            <person name="Puiu D."/>
            <person name="Wang H."/>
            <person name="Twardziok S.O."/>
            <person name="Deal K.R."/>
            <person name="Huo N."/>
            <person name="Zhu T."/>
            <person name="Wang L."/>
            <person name="Wang Y."/>
            <person name="McGuire P.E."/>
            <person name="Liu S."/>
            <person name="Long H."/>
            <person name="Ramasamy R.K."/>
            <person name="Rodriguez J.C."/>
            <person name="Van S.L."/>
            <person name="Yuan L."/>
            <person name="Wang Z."/>
            <person name="Xia Z."/>
            <person name="Xiao L."/>
            <person name="Anderson O.D."/>
            <person name="Ouyang S."/>
            <person name="Liang Y."/>
            <person name="Zimin A.V."/>
            <person name="Pertea G."/>
            <person name="Qi P."/>
            <person name="Bennetzen J.L."/>
            <person name="Dai X."/>
            <person name="Dawson M.W."/>
            <person name="Muller H.G."/>
            <person name="Kugler K."/>
            <person name="Rivarola-Duarte L."/>
            <person name="Spannagl M."/>
            <person name="Mayer K.F.X."/>
            <person name="Lu F.H."/>
            <person name="Bevan M.W."/>
            <person name="Leroy P."/>
            <person name="Li P."/>
            <person name="You F.M."/>
            <person name="Sun Q."/>
            <person name="Liu Z."/>
            <person name="Lyons E."/>
            <person name="Wicker T."/>
            <person name="Salzberg S.L."/>
            <person name="Devos K.M."/>
            <person name="Dvorak J."/>
        </authorList>
    </citation>
    <scope>NUCLEOTIDE SEQUENCE [LARGE SCALE GENOMIC DNA]</scope>
    <source>
        <strain evidence="1">cv. AL8/78</strain>
    </source>
</reference>
<keyword evidence="2" id="KW-1185">Reference proteome</keyword>
<sequence length="30" mass="2913">FGFSSAVIPEMAGSSGVLLQSSSGIAREGA</sequence>
<reference evidence="1" key="4">
    <citation type="submission" date="2019-03" db="UniProtKB">
        <authorList>
            <consortium name="EnsemblPlants"/>
        </authorList>
    </citation>
    <scope>IDENTIFICATION</scope>
</reference>
<accession>A0A453R5J8</accession>
<dbReference type="EnsemblPlants" id="AET7Gv20468800.14">
    <property type="protein sequence ID" value="AET7Gv20468800.14"/>
    <property type="gene ID" value="AET7Gv20468800"/>
</dbReference>
<organism evidence="1 2">
    <name type="scientific">Aegilops tauschii subsp. strangulata</name>
    <name type="common">Goatgrass</name>
    <dbReference type="NCBI Taxonomy" id="200361"/>
    <lineage>
        <taxon>Eukaryota</taxon>
        <taxon>Viridiplantae</taxon>
        <taxon>Streptophyta</taxon>
        <taxon>Embryophyta</taxon>
        <taxon>Tracheophyta</taxon>
        <taxon>Spermatophyta</taxon>
        <taxon>Magnoliopsida</taxon>
        <taxon>Liliopsida</taxon>
        <taxon>Poales</taxon>
        <taxon>Poaceae</taxon>
        <taxon>BOP clade</taxon>
        <taxon>Pooideae</taxon>
        <taxon>Triticodae</taxon>
        <taxon>Triticeae</taxon>
        <taxon>Triticinae</taxon>
        <taxon>Aegilops</taxon>
    </lineage>
</organism>
<proteinExistence type="predicted"/>
<dbReference type="Proteomes" id="UP000015105">
    <property type="component" value="Chromosome 7D"/>
</dbReference>
<reference evidence="2" key="2">
    <citation type="journal article" date="2017" name="Nat. Plants">
        <title>The Aegilops tauschii genome reveals multiple impacts of transposons.</title>
        <authorList>
            <person name="Zhao G."/>
            <person name="Zou C."/>
            <person name="Li K."/>
            <person name="Wang K."/>
            <person name="Li T."/>
            <person name="Gao L."/>
            <person name="Zhang X."/>
            <person name="Wang H."/>
            <person name="Yang Z."/>
            <person name="Liu X."/>
            <person name="Jiang W."/>
            <person name="Mao L."/>
            <person name="Kong X."/>
            <person name="Jiao Y."/>
            <person name="Jia J."/>
        </authorList>
    </citation>
    <scope>NUCLEOTIDE SEQUENCE [LARGE SCALE GENOMIC DNA]</scope>
    <source>
        <strain evidence="2">cv. AL8/78</strain>
    </source>
</reference>
<evidence type="ECO:0000313" key="1">
    <source>
        <dbReference type="EnsemblPlants" id="AET7Gv20468800.14"/>
    </source>
</evidence>
<dbReference type="AlphaFoldDB" id="A0A453R5J8"/>
<dbReference type="Gramene" id="AET7Gv20468800.14">
    <property type="protein sequence ID" value="AET7Gv20468800.14"/>
    <property type="gene ID" value="AET7Gv20468800"/>
</dbReference>